<accession>F3KZ25</accession>
<protein>
    <submittedName>
        <fullName evidence="1">NAD-specific glutamate dehydrogenase, large form</fullName>
    </submittedName>
</protein>
<dbReference type="RefSeq" id="WP_009574674.1">
    <property type="nucleotide sequence ID" value="NZ_AEIG01000010.1"/>
</dbReference>
<keyword evidence="2" id="KW-1185">Reference proteome</keyword>
<dbReference type="eggNOG" id="COG2902">
    <property type="taxonomic scope" value="Bacteria"/>
</dbReference>
<dbReference type="InterPro" id="IPR049062">
    <property type="entry name" value="NAD_Glu_DH_ACT2"/>
</dbReference>
<dbReference type="InterPro" id="IPR048381">
    <property type="entry name" value="GDH_C"/>
</dbReference>
<dbReference type="EMBL" id="AEIG01000010">
    <property type="protein sequence ID" value="EGG30672.1"/>
    <property type="molecule type" value="Genomic_DNA"/>
</dbReference>
<dbReference type="SUPFAM" id="SSF51735">
    <property type="entry name" value="NAD(P)-binding Rossmann-fold domains"/>
    <property type="match status" value="1"/>
</dbReference>
<dbReference type="InterPro" id="IPR028971">
    <property type="entry name" value="NAD-GDH_cat"/>
</dbReference>
<dbReference type="GO" id="GO:0004352">
    <property type="term" value="F:glutamate dehydrogenase (NAD+) activity"/>
    <property type="evidence" value="ECO:0007669"/>
    <property type="project" value="InterPro"/>
</dbReference>
<evidence type="ECO:0000313" key="1">
    <source>
        <dbReference type="EMBL" id="EGG30672.1"/>
    </source>
</evidence>
<dbReference type="Pfam" id="PF21079">
    <property type="entry name" value="GDH_HM2"/>
    <property type="match status" value="1"/>
</dbReference>
<proteinExistence type="predicted"/>
<dbReference type="InterPro" id="IPR046346">
    <property type="entry name" value="Aminoacid_DH-like_N_sf"/>
</dbReference>
<dbReference type="OrthoDB" id="9758052at2"/>
<dbReference type="PIRSF" id="PIRSF036761">
    <property type="entry name" value="GDH_Mll4104"/>
    <property type="match status" value="1"/>
</dbReference>
<dbReference type="GO" id="GO:0004069">
    <property type="term" value="F:L-aspartate:2-oxoglutarate aminotransferase activity"/>
    <property type="evidence" value="ECO:0007669"/>
    <property type="project" value="InterPro"/>
</dbReference>
<dbReference type="PANTHER" id="PTHR43403">
    <property type="entry name" value="NAD-SPECIFIC GLUTAMATE DEHYDROGENASE"/>
    <property type="match status" value="1"/>
</dbReference>
<dbReference type="Proteomes" id="UP000005615">
    <property type="component" value="Unassembled WGS sequence"/>
</dbReference>
<dbReference type="Pfam" id="PF21074">
    <property type="entry name" value="GDH_C"/>
    <property type="match status" value="1"/>
</dbReference>
<dbReference type="Gene3D" id="3.40.50.720">
    <property type="entry name" value="NAD(P)-binding Rossmann-like Domain"/>
    <property type="match status" value="1"/>
</dbReference>
<organism evidence="1 2">
    <name type="scientific">Aequoribacter fuscus</name>
    <dbReference type="NCBI Taxonomy" id="2518989"/>
    <lineage>
        <taxon>Bacteria</taxon>
        <taxon>Pseudomonadati</taxon>
        <taxon>Pseudomonadota</taxon>
        <taxon>Gammaproteobacteria</taxon>
        <taxon>Cellvibrionales</taxon>
        <taxon>Halieaceae</taxon>
        <taxon>Aequoribacter</taxon>
    </lineage>
</organism>
<dbReference type="InterPro" id="IPR049056">
    <property type="entry name" value="NAD_Glu_DH_HM3"/>
</dbReference>
<dbReference type="InterPro" id="IPR049064">
    <property type="entry name" value="NAD_Glu_DH_ACT3"/>
</dbReference>
<evidence type="ECO:0000313" key="2">
    <source>
        <dbReference type="Proteomes" id="UP000005615"/>
    </source>
</evidence>
<name>F3KZ25_9GAMM</name>
<dbReference type="SUPFAM" id="SSF53223">
    <property type="entry name" value="Aminoacid dehydrogenase-like, N-terminal domain"/>
    <property type="match status" value="1"/>
</dbReference>
<dbReference type="STRING" id="2518989.IMCC3088_91"/>
<dbReference type="InterPro" id="IPR049059">
    <property type="entry name" value="NAD_Glu_DH_HM1"/>
</dbReference>
<gene>
    <name evidence="1" type="ORF">IMCC3088_91</name>
</gene>
<reference evidence="1 2" key="1">
    <citation type="journal article" date="2011" name="J. Bacteriol.">
        <title>Genome sequence of strain IMCC3088, a proteorhodopsin-containing marine bacterium belonging to the OM60/NOR5 clade.</title>
        <authorList>
            <person name="Jang Y."/>
            <person name="Oh H.M."/>
            <person name="Kang I."/>
            <person name="Lee K."/>
            <person name="Yang S.J."/>
            <person name="Cho J.C."/>
        </authorList>
    </citation>
    <scope>NUCLEOTIDE SEQUENCE [LARGE SCALE GENOMIC DNA]</scope>
    <source>
        <strain evidence="1 2">IMCC3088</strain>
    </source>
</reference>
<dbReference type="InterPro" id="IPR024727">
    <property type="entry name" value="NAD_Glu_DH_N_ACT1"/>
</dbReference>
<dbReference type="Pfam" id="PF05088">
    <property type="entry name" value="Bac_GDH_CD"/>
    <property type="match status" value="1"/>
</dbReference>
<dbReference type="Pfam" id="PF21073">
    <property type="entry name" value="GDH_HM1"/>
    <property type="match status" value="1"/>
</dbReference>
<dbReference type="Pfam" id="PF21078">
    <property type="entry name" value="GDH_HM3"/>
    <property type="match status" value="1"/>
</dbReference>
<dbReference type="GO" id="GO:0006538">
    <property type="term" value="P:L-glutamate catabolic process"/>
    <property type="evidence" value="ECO:0007669"/>
    <property type="project" value="InterPro"/>
</dbReference>
<dbReference type="InterPro" id="IPR049058">
    <property type="entry name" value="NAD_Glu_DH_HM2"/>
</dbReference>
<dbReference type="InterPro" id="IPR007780">
    <property type="entry name" value="NAD_Glu_DH_bac"/>
</dbReference>
<dbReference type="Pfam" id="PF21076">
    <property type="entry name" value="GDH_ACT2"/>
    <property type="match status" value="1"/>
</dbReference>
<dbReference type="Pfam" id="PF21077">
    <property type="entry name" value="GDH_ACT3"/>
    <property type="match status" value="1"/>
</dbReference>
<dbReference type="PANTHER" id="PTHR43403:SF1">
    <property type="entry name" value="NAD-SPECIFIC GLUTAMATE DEHYDROGENASE"/>
    <property type="match status" value="1"/>
</dbReference>
<dbReference type="Pfam" id="PF21075">
    <property type="entry name" value="GDH_ACT1"/>
    <property type="match status" value="1"/>
</dbReference>
<sequence>MTPLLTKEQRLDELTDYLQQKGKDKPRQGSLEQLARAFYESLGMEDFGRQSVEDLAARVEWLQSYLDTWVNGSIDIQALTPDRDHFGWDSDNSVIVVVCPQMPFCTASIRGALHRLNISIDWLTSCNVRVSEPNEASVGARHVGHSAGTPISILYFEVEEQEPADLDAIVLPELSDVMAQVDAVVSNFTSIQARLASAQQQLLTEPSPQFEIAELLAWFAAGKATLLGYQYFEMSEAGQTAVCDVLGLLQYPAHSTVGYDSVPKYLGRSLQGGAIRFGKLSVRSRVHRWAYPDTVDVALVDANGICCGVHRFLILLTFAAYNQDPREIPWLRGRIDDLLERAGFDEQEHEGRELLRVIELYPRDELFQSDLETLLENVTAINRIQERRQTRLFIRRDVQTGFANCLVYVPRELYNTQLRERIQSSLMSALGAVEAEFSTQFSESVLVRVHFVFLCDPLQLERYSESELESEVQDITQGWMERLQARLRDLRGKRQAQTLVGKYGQYFSLGYQSDFAADIAADDVLVLDRLTEAEPLRPVLHSSTAHDGDFNLRLYHRGASLPLSDVLPVLESMGLRVLSERPYKILTEVAGHFWIQDFTLQYKFTSQLTIDDVKTNVEAAFLAIWRGVAEVDAFNQLLLGAGLSWRDVAVLRAYARYSKQILFSYNPDFMAATLSQHMGLASLLIKAFYAKFDPDQWVEWGDAAERLAVSFEQGLEHVENLGEDRVMRHYWSLLEATVRTNFFLQEGSATRSHFAFKFKPAVIADMVRPIPYREIYIYSPRVEGVHLRGGPVARGGLRWSDRSEDFRTEVLGLVKAQQVKNAVIVPVGAKGGFVARQVHPGMSREQRNEEGVACYQLFIRALLELTDNQIAGAIVRNPMLVVHDGDDPYLVVAADKGTATFSDIANQIAADFNFWLGDAFASGGSVGYDHKKMGITARGAWVSVQRHFHELGVDVQRDPVVTIGIGDMSGDVFGNGMLLSKSLLLVAAFNHKHIFIDPSPDAVASFAERQRLFKESTNGWADYDESLISDGGGVFDRSAKRIVLSEPMQALLQTDAKTLTPTELIHLLLKSKVDLLWNGGIGTYVKSSTESHLEVGDKAGDALRVNGAELGAKVVGEGGNLGMTQRGRIEYCLAGGRCNTDFIDNAGGVDCSDHEVNIKIFLNTLMEQDLLDSATRVARLESYTESVTRHVLHNNRSQTLALSLLAKDSHERVLEYQQLIEELDAIDVLDRELEFLPSNDAIAERRAQGQGLTRPELAVLLSASKSHLKRLLHSDILVQDDAFLTWVERSFPSALIGEFGPLLRQHSLYPAILATQLANDMVNRLGPNVYFRQLRATGASPEAFARSYVMALNVFDLEHVWSILVKKGQSASPEHMYRGLTQLSQLLKRTLRWFLRNPSDLSSLSESGATFRSGITSLLTGDFLKAVEADGAQWRHRQLEWQSLFDDPQLCNLLSLSDYAHIFPGIVQNAAALQCSLEDLAQLFFDVERLLELDVLTRALLSTRVDSEWRVLARDAYLEQIVDIQLSLCRAMILPTTRAQATMDEVLSQWSEEQRPALRRWADVVAQLKAVQGADFAVYAVVLRELSELARAAQAQ</sequence>
<comment type="caution">
    <text evidence="1">The sequence shown here is derived from an EMBL/GenBank/DDBJ whole genome shotgun (WGS) entry which is preliminary data.</text>
</comment>
<dbReference type="InterPro" id="IPR036291">
    <property type="entry name" value="NAD(P)-bd_dom_sf"/>
</dbReference>